<accession>A0A5N1J5T2</accession>
<evidence type="ECO:0000259" key="1">
    <source>
        <dbReference type="PROSITE" id="PS50994"/>
    </source>
</evidence>
<dbReference type="Proteomes" id="UP000326344">
    <property type="component" value="Unassembled WGS sequence"/>
</dbReference>
<comment type="caution">
    <text evidence="2">The sequence shown here is derived from an EMBL/GenBank/DDBJ whole genome shotgun (WGS) entry which is preliminary data.</text>
</comment>
<dbReference type="Pfam" id="PF13276">
    <property type="entry name" value="HTH_21"/>
    <property type="match status" value="1"/>
</dbReference>
<dbReference type="PROSITE" id="PS50994">
    <property type="entry name" value="INTEGRASE"/>
    <property type="match status" value="1"/>
</dbReference>
<sequence length="290" mass="33973">MGAGKRLSKKKFEEVGVARLRTLIDRQSQVSIRTQCLLLGIHRSGTYYRPVGESEENLRLMRLLDERYLNFPTEGILQLQDYLLAAGYVVNHKRIRRLARKIGLMAIYPKRLLSQLGKAEYIRPYLLRNLVIDRCNQVWQIDITYVPMIRGFMYLVAVLDAFSRFVTGWSVSNSMTTEWVIDMVQQAIHQFGKPEIVNSDQGSQFTCKKWVDYLASQEIKVSMDGKGRAIDNVYIERLWRTVKYDHIYLYPAKDGWELEEGLTGFFERYNYQKYHQGIGRRIPAALYQCF</sequence>
<proteinExistence type="predicted"/>
<dbReference type="NCBIfam" id="NF033516">
    <property type="entry name" value="transpos_IS3"/>
    <property type="match status" value="1"/>
</dbReference>
<dbReference type="GO" id="GO:0015074">
    <property type="term" value="P:DNA integration"/>
    <property type="evidence" value="ECO:0007669"/>
    <property type="project" value="InterPro"/>
</dbReference>
<dbReference type="EMBL" id="VTWS01000013">
    <property type="protein sequence ID" value="KAA9341164.1"/>
    <property type="molecule type" value="Genomic_DNA"/>
</dbReference>
<dbReference type="Gene3D" id="3.30.420.10">
    <property type="entry name" value="Ribonuclease H-like superfamily/Ribonuclease H"/>
    <property type="match status" value="1"/>
</dbReference>
<dbReference type="PANTHER" id="PTHR46889">
    <property type="entry name" value="TRANSPOSASE INSF FOR INSERTION SEQUENCE IS3B-RELATED"/>
    <property type="match status" value="1"/>
</dbReference>
<dbReference type="GO" id="GO:0003676">
    <property type="term" value="F:nucleic acid binding"/>
    <property type="evidence" value="ECO:0007669"/>
    <property type="project" value="InterPro"/>
</dbReference>
<feature type="domain" description="Integrase catalytic" evidence="1">
    <location>
        <begin position="120"/>
        <end position="290"/>
    </location>
</feature>
<dbReference type="InterPro" id="IPR001584">
    <property type="entry name" value="Integrase_cat-core"/>
</dbReference>
<reference evidence="2 3" key="1">
    <citation type="submission" date="2019-09" db="EMBL/GenBank/DDBJ databases">
        <title>Genome Sequence of Larkinella sp MA1.</title>
        <authorList>
            <person name="Srinivasan S."/>
        </authorList>
    </citation>
    <scope>NUCLEOTIDE SEQUENCE [LARGE SCALE GENOMIC DNA]</scope>
    <source>
        <strain evidence="2 3">MA1</strain>
    </source>
</reference>
<evidence type="ECO:0000313" key="2">
    <source>
        <dbReference type="EMBL" id="KAA9341164.1"/>
    </source>
</evidence>
<evidence type="ECO:0000313" key="3">
    <source>
        <dbReference type="Proteomes" id="UP000326344"/>
    </source>
</evidence>
<keyword evidence="3" id="KW-1185">Reference proteome</keyword>
<name>A0A5N1J5T2_9BACT</name>
<dbReference type="InterPro" id="IPR012337">
    <property type="entry name" value="RNaseH-like_sf"/>
</dbReference>
<gene>
    <name evidence="2" type="ORF">F0P93_30480</name>
</gene>
<dbReference type="InterPro" id="IPR036397">
    <property type="entry name" value="RNaseH_sf"/>
</dbReference>
<dbReference type="Pfam" id="PF00665">
    <property type="entry name" value="rve"/>
    <property type="match status" value="1"/>
</dbReference>
<dbReference type="AlphaFoldDB" id="A0A5N1J5T2"/>
<dbReference type="PANTHER" id="PTHR46889:SF4">
    <property type="entry name" value="TRANSPOSASE INSO FOR INSERTION SEQUENCE ELEMENT IS911B-RELATED"/>
    <property type="match status" value="1"/>
</dbReference>
<dbReference type="InterPro" id="IPR050900">
    <property type="entry name" value="Transposase_IS3/IS150/IS904"/>
</dbReference>
<organism evidence="2 3">
    <name type="scientific">Larkinella humicola</name>
    <dbReference type="NCBI Taxonomy" id="2607654"/>
    <lineage>
        <taxon>Bacteria</taxon>
        <taxon>Pseudomonadati</taxon>
        <taxon>Bacteroidota</taxon>
        <taxon>Cytophagia</taxon>
        <taxon>Cytophagales</taxon>
        <taxon>Spirosomataceae</taxon>
        <taxon>Larkinella</taxon>
    </lineage>
</organism>
<dbReference type="InterPro" id="IPR048020">
    <property type="entry name" value="Transpos_IS3"/>
</dbReference>
<dbReference type="InterPro" id="IPR025948">
    <property type="entry name" value="HTH-like_dom"/>
</dbReference>
<protein>
    <submittedName>
        <fullName evidence="2">IS3 family transposase</fullName>
    </submittedName>
</protein>
<dbReference type="SUPFAM" id="SSF53098">
    <property type="entry name" value="Ribonuclease H-like"/>
    <property type="match status" value="1"/>
</dbReference>